<feature type="domain" description="HTH cro/C1-type" evidence="5">
    <location>
        <begin position="11"/>
        <end position="65"/>
    </location>
</feature>
<comment type="caution">
    <text evidence="6">The sequence shown here is derived from an EMBL/GenBank/DDBJ whole genome shotgun (WGS) entry which is preliminary data.</text>
</comment>
<dbReference type="InterPro" id="IPR010982">
    <property type="entry name" value="Lambda_DNA-bd_dom_sf"/>
</dbReference>
<dbReference type="GO" id="GO:0003677">
    <property type="term" value="F:DNA binding"/>
    <property type="evidence" value="ECO:0007669"/>
    <property type="project" value="UniProtKB-KW"/>
</dbReference>
<reference evidence="6 7" key="1">
    <citation type="submission" date="2019-04" db="EMBL/GenBank/DDBJ databases">
        <title>Azoarcus rhizosphaerae sp. nov. isolated from rhizosphere of Ficus religiosa.</title>
        <authorList>
            <person name="Lin S.-Y."/>
            <person name="Hameed A."/>
            <person name="Hsu Y.-H."/>
            <person name="Young C.-C."/>
        </authorList>
    </citation>
    <scope>NUCLEOTIDE SEQUENCE [LARGE SCALE GENOMIC DNA]</scope>
    <source>
        <strain evidence="6 7">CC-YHH848</strain>
    </source>
</reference>
<keyword evidence="3" id="KW-0238">DNA-binding</keyword>
<dbReference type="PROSITE" id="PS50943">
    <property type="entry name" value="HTH_CROC1"/>
    <property type="match status" value="1"/>
</dbReference>
<keyword evidence="7" id="KW-1185">Reference proteome</keyword>
<comment type="similarity">
    <text evidence="1">Belongs to the short-chain fatty acyl-CoA assimilation regulator (ScfR) family.</text>
</comment>
<dbReference type="InterPro" id="IPR026281">
    <property type="entry name" value="HTH_RamB"/>
</dbReference>
<dbReference type="Proteomes" id="UP000307956">
    <property type="component" value="Unassembled WGS sequence"/>
</dbReference>
<protein>
    <submittedName>
        <fullName evidence="6">ImmA/IrrE family metallo-endopeptidase</fullName>
    </submittedName>
</protein>
<dbReference type="EMBL" id="SSOD01000015">
    <property type="protein sequence ID" value="THF58644.1"/>
    <property type="molecule type" value="Genomic_DNA"/>
</dbReference>
<dbReference type="GO" id="GO:0005829">
    <property type="term" value="C:cytosol"/>
    <property type="evidence" value="ECO:0007669"/>
    <property type="project" value="TreeGrafter"/>
</dbReference>
<dbReference type="Pfam" id="PF13560">
    <property type="entry name" value="HTH_31"/>
    <property type="match status" value="1"/>
</dbReference>
<dbReference type="AlphaFoldDB" id="A0A4V3WAB8"/>
<gene>
    <name evidence="6" type="ORF">E6O51_16785</name>
</gene>
<dbReference type="SUPFAM" id="SSF47413">
    <property type="entry name" value="lambda repressor-like DNA-binding domains"/>
    <property type="match status" value="1"/>
</dbReference>
<dbReference type="RefSeq" id="WP_136386158.1">
    <property type="nucleotide sequence ID" value="NZ_SSOD01000015.1"/>
</dbReference>
<dbReference type="PIRSF" id="PIRSF019251">
    <property type="entry name" value="Rv0465c"/>
    <property type="match status" value="1"/>
</dbReference>
<dbReference type="CDD" id="cd00093">
    <property type="entry name" value="HTH_XRE"/>
    <property type="match status" value="1"/>
</dbReference>
<dbReference type="PANTHER" id="PTHR46797">
    <property type="entry name" value="HTH-TYPE TRANSCRIPTIONAL REGULATOR"/>
    <property type="match status" value="1"/>
</dbReference>
<dbReference type="OrthoDB" id="1123084at2"/>
<dbReference type="Pfam" id="PF09856">
    <property type="entry name" value="ScfRs"/>
    <property type="match status" value="1"/>
</dbReference>
<evidence type="ECO:0000256" key="1">
    <source>
        <dbReference type="ARBA" id="ARBA00007227"/>
    </source>
</evidence>
<evidence type="ECO:0000313" key="7">
    <source>
        <dbReference type="Proteomes" id="UP000307956"/>
    </source>
</evidence>
<evidence type="ECO:0000256" key="3">
    <source>
        <dbReference type="ARBA" id="ARBA00023125"/>
    </source>
</evidence>
<dbReference type="InterPro" id="IPR001387">
    <property type="entry name" value="Cro/C1-type_HTH"/>
</dbReference>
<evidence type="ECO:0000259" key="5">
    <source>
        <dbReference type="PROSITE" id="PS50943"/>
    </source>
</evidence>
<evidence type="ECO:0000313" key="6">
    <source>
        <dbReference type="EMBL" id="THF58644.1"/>
    </source>
</evidence>
<sequence>MNRKLFIGARLRRLREQARLNQAAMAARLGISLSYVCQLENNQRPVSATVLLKLVEVFDCDVGEFSEDQGKRLLGELQALFRDRSLVGEDATQAQLLRMVEQVPELAAAFVGLAQRHLRLQDEYAQMVDRFYGEQLPTPLAPLPHEEVRDFFNRRNNHIDTLDALAEALAQELALQPGERAARLRDLLRQRHRIEVTALDAAAGVLRRFDARRRRLQVAAGLTDAQQSFQLATQLALVAHHDAIDAEIDTAGIVDAQSRALARQGLAHYFAGALLLPYGDFLAAARAVRYDLEALQRRFAVGFETVCHRLSTLQRSGARGVPFYLVRVDQAGNISKRQSATAFHFARHGGACPLWHVHDAFTRPGEILAQVAEMPDGSRFFGIARTIGRGGGAYLAPRKLFAIGLGCELSHARHLVYADGFDLASPRNVVPIGPGCRVCPRTGCVQRAFPPAGRPLEAGVDVESLVSYRFENEADELAYASRGNSADGLK</sequence>
<dbReference type="PANTHER" id="PTHR46797:SF23">
    <property type="entry name" value="HTH-TYPE TRANSCRIPTIONAL REGULATOR SUTR"/>
    <property type="match status" value="1"/>
</dbReference>
<keyword evidence="2" id="KW-0805">Transcription regulation</keyword>
<dbReference type="InterPro" id="IPR010359">
    <property type="entry name" value="IrrE_HExxH"/>
</dbReference>
<dbReference type="SMART" id="SM00530">
    <property type="entry name" value="HTH_XRE"/>
    <property type="match status" value="1"/>
</dbReference>
<dbReference type="Gene3D" id="1.10.260.40">
    <property type="entry name" value="lambda repressor-like DNA-binding domains"/>
    <property type="match status" value="1"/>
</dbReference>
<organism evidence="6 7">
    <name type="scientific">Pseudothauera rhizosphaerae</name>
    <dbReference type="NCBI Taxonomy" id="2565932"/>
    <lineage>
        <taxon>Bacteria</taxon>
        <taxon>Pseudomonadati</taxon>
        <taxon>Pseudomonadota</taxon>
        <taxon>Betaproteobacteria</taxon>
        <taxon>Rhodocyclales</taxon>
        <taxon>Zoogloeaceae</taxon>
        <taxon>Pseudothauera</taxon>
    </lineage>
</organism>
<evidence type="ECO:0000256" key="2">
    <source>
        <dbReference type="ARBA" id="ARBA00023015"/>
    </source>
</evidence>
<dbReference type="Pfam" id="PF06114">
    <property type="entry name" value="Peptidase_M78"/>
    <property type="match status" value="1"/>
</dbReference>
<name>A0A4V3WAB8_9RHOO</name>
<evidence type="ECO:0000256" key="4">
    <source>
        <dbReference type="ARBA" id="ARBA00023163"/>
    </source>
</evidence>
<dbReference type="GO" id="GO:0003700">
    <property type="term" value="F:DNA-binding transcription factor activity"/>
    <property type="evidence" value="ECO:0007669"/>
    <property type="project" value="TreeGrafter"/>
</dbReference>
<keyword evidence="4" id="KW-0804">Transcription</keyword>
<dbReference type="InterPro" id="IPR050807">
    <property type="entry name" value="TransReg_Diox_bact_type"/>
</dbReference>
<accession>A0A4V3WAB8</accession>
<proteinExistence type="inferred from homology"/>
<dbReference type="InterPro" id="IPR018653">
    <property type="entry name" value="ScfR_C"/>
</dbReference>